<reference evidence="3" key="1">
    <citation type="submission" date="2017-04" db="EMBL/GenBank/DDBJ databases">
        <title>Function of individual gut microbiota members based on whole genome sequencing of pure cultures obtained from chicken caecum.</title>
        <authorList>
            <person name="Medvecky M."/>
            <person name="Cejkova D."/>
            <person name="Polansky O."/>
            <person name="Karasova D."/>
            <person name="Kubasova T."/>
            <person name="Cizek A."/>
            <person name="Rychlik I."/>
        </authorList>
    </citation>
    <scope>NUCLEOTIDE SEQUENCE [LARGE SCALE GENOMIC DNA]</scope>
    <source>
        <strain evidence="3">An149</strain>
    </source>
</reference>
<comment type="caution">
    <text evidence="2">The sequence shown here is derived from an EMBL/GenBank/DDBJ whole genome shotgun (WGS) entry which is preliminary data.</text>
</comment>
<dbReference type="RefSeq" id="WP_087257972.1">
    <property type="nucleotide sequence ID" value="NZ_CALURN010000053.1"/>
</dbReference>
<accession>A0A1Y4EKC5</accession>
<protein>
    <submittedName>
        <fullName evidence="2">Uncharacterized protein</fullName>
    </submittedName>
</protein>
<keyword evidence="1" id="KW-0732">Signal</keyword>
<feature type="chain" id="PRO_5012711895" evidence="1">
    <location>
        <begin position="20"/>
        <end position="120"/>
    </location>
</feature>
<dbReference type="AlphaFoldDB" id="A0A1Y4EKC5"/>
<sequence>MKKIIVIALILMNVVSVNASSNIPKYKIVANSNSEKDIKKMYKIKNDLINDYRNWAKGVNDIDQVLADHQNDYDASYYNGEYKIILGKGKGKTLTGELKVSYCTSSKEIKKKSFFAELFS</sequence>
<evidence type="ECO:0000313" key="3">
    <source>
        <dbReference type="Proteomes" id="UP000196258"/>
    </source>
</evidence>
<dbReference type="EMBL" id="NFLB01000015">
    <property type="protein sequence ID" value="OUQ04056.1"/>
    <property type="molecule type" value="Genomic_DNA"/>
</dbReference>
<gene>
    <name evidence="2" type="ORF">B5E91_11830</name>
</gene>
<feature type="signal peptide" evidence="1">
    <location>
        <begin position="1"/>
        <end position="19"/>
    </location>
</feature>
<evidence type="ECO:0000256" key="1">
    <source>
        <dbReference type="SAM" id="SignalP"/>
    </source>
</evidence>
<proteinExistence type="predicted"/>
<dbReference type="Proteomes" id="UP000196258">
    <property type="component" value="Unassembled WGS sequence"/>
</dbReference>
<organism evidence="2 3">
    <name type="scientific">Thomasclavelia spiroformis</name>
    <dbReference type="NCBI Taxonomy" id="29348"/>
    <lineage>
        <taxon>Bacteria</taxon>
        <taxon>Bacillati</taxon>
        <taxon>Bacillota</taxon>
        <taxon>Erysipelotrichia</taxon>
        <taxon>Erysipelotrichales</taxon>
        <taxon>Coprobacillaceae</taxon>
        <taxon>Thomasclavelia</taxon>
    </lineage>
</organism>
<name>A0A1Y4EKC5_9FIRM</name>
<evidence type="ECO:0000313" key="2">
    <source>
        <dbReference type="EMBL" id="OUQ04056.1"/>
    </source>
</evidence>